<keyword evidence="4 5" id="KW-0413">Isomerase</keyword>
<dbReference type="PROSITE" id="PS50059">
    <property type="entry name" value="FKBP_PPIASE"/>
    <property type="match status" value="1"/>
</dbReference>
<dbReference type="SUPFAM" id="SSF54534">
    <property type="entry name" value="FKBP-like"/>
    <property type="match status" value="1"/>
</dbReference>
<sequence length="361" mass="38445">MAPQLWSAHVLPGQTEKILSDHDIHITNAALAETITDYMSRTTLRLAYKIVLERSLGSEVGKETSTTLCSLIPGKIEQCSLNIYVPHGQRVFLDVIGKNEIYLTGTVGEDNPKVASHDLTPKKSKFPNSTASPSRYTALSDITRPSAMVKSVGTFKPMAPLPSSVGFSLSPKPSSSIPSPDFTARPMSSSSHGSPLIPDKGKKKVLAAPASASALPSSAQSETGSGATGGTDETDKLPSLRTDGYSVIDRNVGTGEAVGEGSIVVVHFYAKYKVTVDTPAVTYESSQPGKPFHFTVGSGSVVRGFDLGIRDMRVGGQRRIMTTSALGFGEKEGPYFTDDSGTARRVPPNVYLVFGKYLISR</sequence>
<keyword evidence="3 5" id="KW-0697">Rotamase</keyword>
<evidence type="ECO:0000256" key="1">
    <source>
        <dbReference type="ARBA" id="ARBA00000971"/>
    </source>
</evidence>
<evidence type="ECO:0000313" key="8">
    <source>
        <dbReference type="EMBL" id="KAJ3494429.1"/>
    </source>
</evidence>
<accession>A0A9W8MRS0</accession>
<evidence type="ECO:0000256" key="2">
    <source>
        <dbReference type="ARBA" id="ARBA00013194"/>
    </source>
</evidence>
<dbReference type="GO" id="GO:0003755">
    <property type="term" value="F:peptidyl-prolyl cis-trans isomerase activity"/>
    <property type="evidence" value="ECO:0007669"/>
    <property type="project" value="UniProtKB-KW"/>
</dbReference>
<protein>
    <recommendedName>
        <fullName evidence="2 5">peptidylprolyl isomerase</fullName>
        <ecNumber evidence="2 5">5.2.1.8</ecNumber>
    </recommendedName>
</protein>
<feature type="compositionally biased region" description="Low complexity" evidence="6">
    <location>
        <begin position="167"/>
        <end position="180"/>
    </location>
</feature>
<dbReference type="AlphaFoldDB" id="A0A9W8MRS0"/>
<keyword evidence="9" id="KW-1185">Reference proteome</keyword>
<dbReference type="PANTHER" id="PTHR43811">
    <property type="entry name" value="FKBP-TYPE PEPTIDYL-PROLYL CIS-TRANS ISOMERASE FKPA"/>
    <property type="match status" value="1"/>
</dbReference>
<organism evidence="8 9">
    <name type="scientific">Agrocybe chaxingu</name>
    <dbReference type="NCBI Taxonomy" id="84603"/>
    <lineage>
        <taxon>Eukaryota</taxon>
        <taxon>Fungi</taxon>
        <taxon>Dikarya</taxon>
        <taxon>Basidiomycota</taxon>
        <taxon>Agaricomycotina</taxon>
        <taxon>Agaricomycetes</taxon>
        <taxon>Agaricomycetidae</taxon>
        <taxon>Agaricales</taxon>
        <taxon>Agaricineae</taxon>
        <taxon>Strophariaceae</taxon>
        <taxon>Agrocybe</taxon>
    </lineage>
</organism>
<dbReference type="InterPro" id="IPR001179">
    <property type="entry name" value="PPIase_FKBP_dom"/>
</dbReference>
<feature type="region of interest" description="Disordered" evidence="6">
    <location>
        <begin position="112"/>
        <end position="138"/>
    </location>
</feature>
<comment type="caution">
    <text evidence="8">The sequence shown here is derived from an EMBL/GenBank/DDBJ whole genome shotgun (WGS) entry which is preliminary data.</text>
</comment>
<dbReference type="Pfam" id="PF00254">
    <property type="entry name" value="FKBP_C"/>
    <property type="match status" value="1"/>
</dbReference>
<dbReference type="InterPro" id="IPR041232">
    <property type="entry name" value="NPL"/>
</dbReference>
<evidence type="ECO:0000313" key="9">
    <source>
        <dbReference type="Proteomes" id="UP001148786"/>
    </source>
</evidence>
<name>A0A9W8MRS0_9AGAR</name>
<dbReference type="EMBL" id="JANKHO010002132">
    <property type="protein sequence ID" value="KAJ3494429.1"/>
    <property type="molecule type" value="Genomic_DNA"/>
</dbReference>
<dbReference type="Pfam" id="PF17800">
    <property type="entry name" value="NPL"/>
    <property type="match status" value="1"/>
</dbReference>
<dbReference type="EC" id="5.2.1.8" evidence="2 5"/>
<evidence type="ECO:0000259" key="7">
    <source>
        <dbReference type="PROSITE" id="PS50059"/>
    </source>
</evidence>
<reference evidence="8" key="1">
    <citation type="submission" date="2022-07" db="EMBL/GenBank/DDBJ databases">
        <title>Genome Sequence of Agrocybe chaxingu.</title>
        <authorList>
            <person name="Buettner E."/>
        </authorList>
    </citation>
    <scope>NUCLEOTIDE SEQUENCE</scope>
    <source>
        <strain evidence="8">MP-N11</strain>
    </source>
</reference>
<gene>
    <name evidence="8" type="ORF">NLJ89_g10810</name>
</gene>
<feature type="region of interest" description="Disordered" evidence="6">
    <location>
        <begin position="167"/>
        <end position="241"/>
    </location>
</feature>
<evidence type="ECO:0000256" key="6">
    <source>
        <dbReference type="SAM" id="MobiDB-lite"/>
    </source>
</evidence>
<dbReference type="Proteomes" id="UP001148786">
    <property type="component" value="Unassembled WGS sequence"/>
</dbReference>
<evidence type="ECO:0000256" key="4">
    <source>
        <dbReference type="ARBA" id="ARBA00023235"/>
    </source>
</evidence>
<evidence type="ECO:0000256" key="3">
    <source>
        <dbReference type="ARBA" id="ARBA00023110"/>
    </source>
</evidence>
<dbReference type="OrthoDB" id="77911at2759"/>
<dbReference type="PANTHER" id="PTHR43811:SF19">
    <property type="entry name" value="39 KDA FK506-BINDING NUCLEAR PROTEIN"/>
    <property type="match status" value="1"/>
</dbReference>
<evidence type="ECO:0000256" key="5">
    <source>
        <dbReference type="PROSITE-ProRule" id="PRU00277"/>
    </source>
</evidence>
<proteinExistence type="predicted"/>
<dbReference type="Gene3D" id="3.10.50.40">
    <property type="match status" value="1"/>
</dbReference>
<dbReference type="Gene3D" id="2.60.120.340">
    <property type="entry name" value="Nucleoplasmin core domain"/>
    <property type="match status" value="1"/>
</dbReference>
<dbReference type="InterPro" id="IPR046357">
    <property type="entry name" value="PPIase_dom_sf"/>
</dbReference>
<feature type="compositionally biased region" description="Polar residues" evidence="6">
    <location>
        <begin position="126"/>
        <end position="137"/>
    </location>
</feature>
<comment type="catalytic activity">
    <reaction evidence="1 5">
        <text>[protein]-peptidylproline (omega=180) = [protein]-peptidylproline (omega=0)</text>
        <dbReference type="Rhea" id="RHEA:16237"/>
        <dbReference type="Rhea" id="RHEA-COMP:10747"/>
        <dbReference type="Rhea" id="RHEA-COMP:10748"/>
        <dbReference type="ChEBI" id="CHEBI:83833"/>
        <dbReference type="ChEBI" id="CHEBI:83834"/>
        <dbReference type="EC" id="5.2.1.8"/>
    </reaction>
</comment>
<feature type="compositionally biased region" description="Low complexity" evidence="6">
    <location>
        <begin position="206"/>
        <end position="219"/>
    </location>
</feature>
<feature type="domain" description="PPIase FKBP-type" evidence="7">
    <location>
        <begin position="261"/>
        <end position="361"/>
    </location>
</feature>
<feature type="compositionally biased region" description="Basic and acidic residues" evidence="6">
    <location>
        <begin position="112"/>
        <end position="121"/>
    </location>
</feature>